<reference evidence="1" key="1">
    <citation type="journal article" date="2019" name="PLoS Negl. Trop. Dis.">
        <title>Revisiting the worldwide diversity of Leptospira species in the environment.</title>
        <authorList>
            <person name="Vincent A.T."/>
            <person name="Schiettekatte O."/>
            <person name="Bourhy P."/>
            <person name="Veyrier F.J."/>
            <person name="Picardeau M."/>
        </authorList>
    </citation>
    <scope>NUCLEOTIDE SEQUENCE [LARGE SCALE GENOMIC DNA]</scope>
    <source>
        <strain evidence="1">201702451</strain>
    </source>
</reference>
<dbReference type="Proteomes" id="UP000297567">
    <property type="component" value="Unassembled WGS sequence"/>
</dbReference>
<protein>
    <submittedName>
        <fullName evidence="1">Uncharacterized protein</fullName>
    </submittedName>
</protein>
<dbReference type="EMBL" id="RQGH01000039">
    <property type="protein sequence ID" value="TGL57829.1"/>
    <property type="molecule type" value="Genomic_DNA"/>
</dbReference>
<comment type="caution">
    <text evidence="1">The sequence shown here is derived from an EMBL/GenBank/DDBJ whole genome shotgun (WGS) entry which is preliminary data.</text>
</comment>
<dbReference type="AlphaFoldDB" id="A0A4Z0ZVY9"/>
<evidence type="ECO:0000313" key="1">
    <source>
        <dbReference type="EMBL" id="TGL57829.1"/>
    </source>
</evidence>
<proteinExistence type="predicted"/>
<evidence type="ECO:0000313" key="2">
    <source>
        <dbReference type="Proteomes" id="UP000297567"/>
    </source>
</evidence>
<name>A0A4Z0ZVY9_9LEPT</name>
<dbReference type="RefSeq" id="WP_135645373.1">
    <property type="nucleotide sequence ID" value="NZ_RQGH01000039.1"/>
</dbReference>
<organism evidence="1 2">
    <name type="scientific">Leptospira jelokensis</name>
    <dbReference type="NCBI Taxonomy" id="2484931"/>
    <lineage>
        <taxon>Bacteria</taxon>
        <taxon>Pseudomonadati</taxon>
        <taxon>Spirochaetota</taxon>
        <taxon>Spirochaetia</taxon>
        <taxon>Leptospirales</taxon>
        <taxon>Leptospiraceae</taxon>
        <taxon>Leptospira</taxon>
    </lineage>
</organism>
<accession>A0A4Z0ZVY9</accession>
<keyword evidence="2" id="KW-1185">Reference proteome</keyword>
<gene>
    <name evidence="1" type="ORF">EHQ62_17920</name>
</gene>
<sequence>MDHKNPLPVIPSIEIKSKSYHMGSHWGFIFHARSYEFEYNAQIVETQSIVSDSNESGSNSKNSASFSTKDLGSRIRGRYQHAFPAIYIGAKGEDRAKLGFGVGPSEAVISGTANFYNSVNPVIFQAQSLDRSTFLNRVALSQMILGADPSLDPLRTYFLANINEGKNLEHLGVYMAAKGEIGTPNFNVVTIAQIQYLNNTGNFTPLEILTLLSLNNGAYSNRLRSNATWVVFYEYPGEYFTFQLQVTSPLYYSGFNRFRFSFIDFSIQVPIEF</sequence>